<dbReference type="AlphaFoldDB" id="A0A2T4AJ51"/>
<evidence type="ECO:0000313" key="1">
    <source>
        <dbReference type="EMBL" id="PTB56948.1"/>
    </source>
</evidence>
<dbReference type="EMBL" id="KZ679678">
    <property type="protein sequence ID" value="PTB56948.1"/>
    <property type="molecule type" value="Genomic_DNA"/>
</dbReference>
<name>A0A2T4AJ51_TRIHA</name>
<dbReference type="Proteomes" id="UP000241690">
    <property type="component" value="Unassembled WGS sequence"/>
</dbReference>
<sequence>MQEQLVNTLAVTTGPIGTGISWSTGVAVLLLHLQGRHRLEQITGVWTRRPTPASAPYMTRRRTQRLWRARLRELTSTVELRRPPR</sequence>
<gene>
    <name evidence="1" type="ORF">M431DRAFT_389910</name>
</gene>
<dbReference type="RefSeq" id="XP_024776625.1">
    <property type="nucleotide sequence ID" value="XM_024914786.1"/>
</dbReference>
<dbReference type="GeneID" id="36623352"/>
<reference evidence="1 2" key="1">
    <citation type="submission" date="2016-07" db="EMBL/GenBank/DDBJ databases">
        <title>Multiple horizontal gene transfer events from other fungi enriched the ability of initially mycotrophic Trichoderma (Ascomycota) to feed on dead plant biomass.</title>
        <authorList>
            <consortium name="DOE Joint Genome Institute"/>
            <person name="Aerts A."/>
            <person name="Atanasova L."/>
            <person name="Chenthamara K."/>
            <person name="Zhang J."/>
            <person name="Grujic M."/>
            <person name="Henrissat B."/>
            <person name="Kuo A."/>
            <person name="Salamov A."/>
            <person name="Lipzen A."/>
            <person name="Labutti K."/>
            <person name="Barry K."/>
            <person name="Miao Y."/>
            <person name="Rahimi M.J."/>
            <person name="Shen Q."/>
            <person name="Grigoriev I.V."/>
            <person name="Kubicek C.P."/>
            <person name="Druzhinina I.S."/>
        </authorList>
    </citation>
    <scope>NUCLEOTIDE SEQUENCE [LARGE SCALE GENOMIC DNA]</scope>
    <source>
        <strain evidence="1 2">CBS 226.95</strain>
    </source>
</reference>
<proteinExistence type="predicted"/>
<protein>
    <submittedName>
        <fullName evidence="1">Uncharacterized protein</fullName>
    </submittedName>
</protein>
<keyword evidence="2" id="KW-1185">Reference proteome</keyword>
<evidence type="ECO:0000313" key="2">
    <source>
        <dbReference type="Proteomes" id="UP000241690"/>
    </source>
</evidence>
<accession>A0A2T4AJ51</accession>
<organism evidence="1 2">
    <name type="scientific">Trichoderma harzianum CBS 226.95</name>
    <dbReference type="NCBI Taxonomy" id="983964"/>
    <lineage>
        <taxon>Eukaryota</taxon>
        <taxon>Fungi</taxon>
        <taxon>Dikarya</taxon>
        <taxon>Ascomycota</taxon>
        <taxon>Pezizomycotina</taxon>
        <taxon>Sordariomycetes</taxon>
        <taxon>Hypocreomycetidae</taxon>
        <taxon>Hypocreales</taxon>
        <taxon>Hypocreaceae</taxon>
        <taxon>Trichoderma</taxon>
    </lineage>
</organism>